<name>A0A373F8U7_COMTE</name>
<feature type="domain" description="Type 4 secretion system PilS N-terminal" evidence="2">
    <location>
        <begin position="51"/>
        <end position="184"/>
    </location>
</feature>
<dbReference type="Pfam" id="PF08805">
    <property type="entry name" value="PilS"/>
    <property type="match status" value="1"/>
</dbReference>
<reference evidence="3 4" key="1">
    <citation type="submission" date="2018-08" db="EMBL/GenBank/DDBJ databases">
        <title>Comamonas testosteroni strain SWCO2.</title>
        <authorList>
            <person name="Jiang N."/>
            <person name="Zhang X.Z."/>
        </authorList>
    </citation>
    <scope>NUCLEOTIDE SEQUENCE [LARGE SCALE GENOMIC DNA]</scope>
    <source>
        <strain evidence="3 4">SWCO2</strain>
    </source>
</reference>
<gene>
    <name evidence="3" type="ORF">DZC30_20470</name>
</gene>
<dbReference type="InterPro" id="IPR045584">
    <property type="entry name" value="Pilin-like"/>
</dbReference>
<dbReference type="Proteomes" id="UP000261948">
    <property type="component" value="Unassembled WGS sequence"/>
</dbReference>
<evidence type="ECO:0000313" key="3">
    <source>
        <dbReference type="EMBL" id="RGE40440.1"/>
    </source>
</evidence>
<keyword evidence="1" id="KW-0812">Transmembrane</keyword>
<evidence type="ECO:0000259" key="2">
    <source>
        <dbReference type="Pfam" id="PF08805"/>
    </source>
</evidence>
<proteinExistence type="predicted"/>
<comment type="caution">
    <text evidence="3">The sequence shown here is derived from an EMBL/GenBank/DDBJ whole genome shotgun (WGS) entry which is preliminary data.</text>
</comment>
<evidence type="ECO:0000313" key="4">
    <source>
        <dbReference type="Proteomes" id="UP000261948"/>
    </source>
</evidence>
<dbReference type="Gene3D" id="3.30.1690.10">
    <property type="entry name" value="TcpA-like pilin"/>
    <property type="match status" value="1"/>
</dbReference>
<keyword evidence="1" id="KW-1133">Transmembrane helix</keyword>
<sequence length="188" mass="19893">MKTHFTFNMKASRKSAQHGASIVSVMLGILVGGLMLVVAVNQFQDANKKTRIETATQEAVQIFSTAQKNYGFANQYGQVTTAIAVQGGIVPEARRNAGTNTANNNYNGAITFAPATINTANDALAITYANVRGSDCQQLVQNTESLTRQVFIGSTQVKATDSPVTLSALSTACDASSTVTLKWVIGRG</sequence>
<organism evidence="3 4">
    <name type="scientific">Comamonas testosteroni</name>
    <name type="common">Pseudomonas testosteroni</name>
    <dbReference type="NCBI Taxonomy" id="285"/>
    <lineage>
        <taxon>Bacteria</taxon>
        <taxon>Pseudomonadati</taxon>
        <taxon>Pseudomonadota</taxon>
        <taxon>Betaproteobacteria</taxon>
        <taxon>Burkholderiales</taxon>
        <taxon>Comamonadaceae</taxon>
        <taxon>Comamonas</taxon>
    </lineage>
</organism>
<keyword evidence="4" id="KW-1185">Reference proteome</keyword>
<dbReference type="OrthoDB" id="8910431at2"/>
<dbReference type="AlphaFoldDB" id="A0A373F8U7"/>
<evidence type="ECO:0000256" key="1">
    <source>
        <dbReference type="SAM" id="Phobius"/>
    </source>
</evidence>
<protein>
    <recommendedName>
        <fullName evidence="2">Type 4 secretion system PilS N-terminal domain-containing protein</fullName>
    </recommendedName>
</protein>
<dbReference type="EMBL" id="QURR01000037">
    <property type="protein sequence ID" value="RGE40440.1"/>
    <property type="molecule type" value="Genomic_DNA"/>
</dbReference>
<accession>A0A373F8U7</accession>
<dbReference type="InterPro" id="IPR014911">
    <property type="entry name" value="PilS_N"/>
</dbReference>
<keyword evidence="1" id="KW-0472">Membrane</keyword>
<dbReference type="SUPFAM" id="SSF54523">
    <property type="entry name" value="Pili subunits"/>
    <property type="match status" value="1"/>
</dbReference>
<feature type="transmembrane region" description="Helical" evidence="1">
    <location>
        <begin position="20"/>
        <end position="40"/>
    </location>
</feature>